<evidence type="ECO:0000313" key="9">
    <source>
        <dbReference type="EMBL" id="MBU5593467.1"/>
    </source>
</evidence>
<sequence length="215" mass="24679">MSIIFNGLNSLLNFVFNITGDWGIAIVLLTLFIRVILLPLSIKQKINLNKQQSLQEKTEALKIKYKNNKKKLDEEILKLQQENFKTMIGCLSSLLQLPIISSLYYVIIRMPVDAGTYLIPWITSIKLPDKYFILPFIYILVSLMPNLLPYIKFLKLKKQNNINVSNLLVTVVFSLIISIKAPIALGIYFITTSLFSLIEEIGFKLYYNNITINKA</sequence>
<comment type="caution">
    <text evidence="9">The sequence shown here is derived from an EMBL/GenBank/DDBJ whole genome shotgun (WGS) entry which is preliminary data.</text>
</comment>
<dbReference type="NCBIfam" id="TIGR03592">
    <property type="entry name" value="yidC_oxa1_cterm"/>
    <property type="match status" value="1"/>
</dbReference>
<feature type="transmembrane region" description="Helical" evidence="7">
    <location>
        <begin position="22"/>
        <end position="42"/>
    </location>
</feature>
<dbReference type="InterPro" id="IPR001708">
    <property type="entry name" value="YidC/ALB3/OXA1/COX18"/>
</dbReference>
<dbReference type="Proteomes" id="UP000736583">
    <property type="component" value="Unassembled WGS sequence"/>
</dbReference>
<feature type="transmembrane region" description="Helical" evidence="7">
    <location>
        <begin position="88"/>
        <end position="112"/>
    </location>
</feature>
<evidence type="ECO:0000256" key="1">
    <source>
        <dbReference type="ARBA" id="ARBA00004141"/>
    </source>
</evidence>
<dbReference type="PANTHER" id="PTHR12428">
    <property type="entry name" value="OXA1"/>
    <property type="match status" value="1"/>
</dbReference>
<dbReference type="RefSeq" id="WP_216458112.1">
    <property type="nucleotide sequence ID" value="NZ_JAHLQL010000012.1"/>
</dbReference>
<evidence type="ECO:0000256" key="5">
    <source>
        <dbReference type="RuleBase" id="RU003945"/>
    </source>
</evidence>
<accession>A0ABS6F7F8</accession>
<feature type="domain" description="Membrane insertase YidC/Oxa/ALB C-terminal" evidence="8">
    <location>
        <begin position="22"/>
        <end position="200"/>
    </location>
</feature>
<dbReference type="PANTHER" id="PTHR12428:SF65">
    <property type="entry name" value="CYTOCHROME C OXIDASE ASSEMBLY PROTEIN COX18, MITOCHONDRIAL"/>
    <property type="match status" value="1"/>
</dbReference>
<evidence type="ECO:0000256" key="4">
    <source>
        <dbReference type="ARBA" id="ARBA00023136"/>
    </source>
</evidence>
<keyword evidence="10" id="KW-1185">Reference proteome</keyword>
<evidence type="ECO:0000313" key="10">
    <source>
        <dbReference type="Proteomes" id="UP000736583"/>
    </source>
</evidence>
<evidence type="ECO:0000256" key="3">
    <source>
        <dbReference type="ARBA" id="ARBA00022989"/>
    </source>
</evidence>
<name>A0ABS6F7F8_9CLOT</name>
<dbReference type="EMBL" id="JAHLQL010000012">
    <property type="protein sequence ID" value="MBU5593467.1"/>
    <property type="molecule type" value="Genomic_DNA"/>
</dbReference>
<gene>
    <name evidence="9" type="ORF">KQI89_17135</name>
</gene>
<evidence type="ECO:0000256" key="2">
    <source>
        <dbReference type="ARBA" id="ARBA00022692"/>
    </source>
</evidence>
<evidence type="ECO:0000256" key="7">
    <source>
        <dbReference type="SAM" id="Phobius"/>
    </source>
</evidence>
<keyword evidence="2 5" id="KW-0812">Transmembrane</keyword>
<dbReference type="Pfam" id="PF02096">
    <property type="entry name" value="60KD_IMP"/>
    <property type="match status" value="1"/>
</dbReference>
<evidence type="ECO:0000256" key="6">
    <source>
        <dbReference type="SAM" id="Coils"/>
    </source>
</evidence>
<keyword evidence="4 7" id="KW-0472">Membrane</keyword>
<evidence type="ECO:0000259" key="8">
    <source>
        <dbReference type="Pfam" id="PF02096"/>
    </source>
</evidence>
<dbReference type="InterPro" id="IPR028055">
    <property type="entry name" value="YidC/Oxa/ALB_C"/>
</dbReference>
<feature type="transmembrane region" description="Helical" evidence="7">
    <location>
        <begin position="132"/>
        <end position="154"/>
    </location>
</feature>
<feature type="coiled-coil region" evidence="6">
    <location>
        <begin position="55"/>
        <end position="82"/>
    </location>
</feature>
<reference evidence="9 10" key="1">
    <citation type="submission" date="2021-06" db="EMBL/GenBank/DDBJ databases">
        <authorList>
            <person name="Sun Q."/>
            <person name="Li D."/>
        </authorList>
    </citation>
    <scope>NUCLEOTIDE SEQUENCE [LARGE SCALE GENOMIC DNA]</scope>
    <source>
        <strain evidence="9 10">MSJ-4</strain>
    </source>
</reference>
<comment type="subcellular location">
    <subcellularLocation>
        <location evidence="1 5">Membrane</location>
        <topology evidence="1 5">Multi-pass membrane protein</topology>
    </subcellularLocation>
</comment>
<proteinExistence type="inferred from homology"/>
<organism evidence="9 10">
    <name type="scientific">Clostridium simiarum</name>
    <dbReference type="NCBI Taxonomy" id="2841506"/>
    <lineage>
        <taxon>Bacteria</taxon>
        <taxon>Bacillati</taxon>
        <taxon>Bacillota</taxon>
        <taxon>Clostridia</taxon>
        <taxon>Eubacteriales</taxon>
        <taxon>Clostridiaceae</taxon>
        <taxon>Clostridium</taxon>
    </lineage>
</organism>
<feature type="transmembrane region" description="Helical" evidence="7">
    <location>
        <begin position="166"/>
        <end position="190"/>
    </location>
</feature>
<keyword evidence="6" id="KW-0175">Coiled coil</keyword>
<protein>
    <submittedName>
        <fullName evidence="9">YidC/Oxa1 family membrane protein insertase</fullName>
    </submittedName>
</protein>
<keyword evidence="3 7" id="KW-1133">Transmembrane helix</keyword>
<comment type="similarity">
    <text evidence="5">Belongs to the OXA1/ALB3/YidC family.</text>
</comment>